<protein>
    <submittedName>
        <fullName evidence="2">Uncharacterized protein</fullName>
    </submittedName>
</protein>
<dbReference type="AlphaFoldDB" id="A0A6M3JGQ0"/>
<keyword evidence="1" id="KW-0472">Membrane</keyword>
<keyword evidence="1" id="KW-0812">Transmembrane</keyword>
<dbReference type="EMBL" id="MT141596">
    <property type="protein sequence ID" value="QJA68201.1"/>
    <property type="molecule type" value="Genomic_DNA"/>
</dbReference>
<evidence type="ECO:0000256" key="1">
    <source>
        <dbReference type="SAM" id="Phobius"/>
    </source>
</evidence>
<keyword evidence="1" id="KW-1133">Transmembrane helix</keyword>
<organism evidence="2">
    <name type="scientific">viral metagenome</name>
    <dbReference type="NCBI Taxonomy" id="1070528"/>
    <lineage>
        <taxon>unclassified sequences</taxon>
        <taxon>metagenomes</taxon>
        <taxon>organismal metagenomes</taxon>
    </lineage>
</organism>
<reference evidence="2" key="1">
    <citation type="submission" date="2020-03" db="EMBL/GenBank/DDBJ databases">
        <title>The deep terrestrial virosphere.</title>
        <authorList>
            <person name="Holmfeldt K."/>
            <person name="Nilsson E."/>
            <person name="Simone D."/>
            <person name="Lopez-Fernandez M."/>
            <person name="Wu X."/>
            <person name="de Brujin I."/>
            <person name="Lundin D."/>
            <person name="Andersson A."/>
            <person name="Bertilsson S."/>
            <person name="Dopson M."/>
        </authorList>
    </citation>
    <scope>NUCLEOTIDE SEQUENCE</scope>
    <source>
        <strain evidence="2">MM415A07756</strain>
    </source>
</reference>
<accession>A0A6M3JGQ0</accession>
<feature type="transmembrane region" description="Helical" evidence="1">
    <location>
        <begin position="36"/>
        <end position="58"/>
    </location>
</feature>
<evidence type="ECO:0000313" key="2">
    <source>
        <dbReference type="EMBL" id="QJA68201.1"/>
    </source>
</evidence>
<gene>
    <name evidence="2" type="ORF">MM415A07756_0002</name>
</gene>
<sequence>MTMGLPEEHDEALRIAMERMNQCAKQAQFPGAVRGILWAVVLMALAIVVTGWALRMLLGGG</sequence>
<proteinExistence type="predicted"/>
<name>A0A6M3JGQ0_9ZZZZ</name>